<dbReference type="RefSeq" id="WP_085050707.1">
    <property type="nucleotide sequence ID" value="NZ_LNQR01000004.1"/>
</dbReference>
<keyword evidence="1" id="KW-0472">Membrane</keyword>
<organism evidence="2 3">
    <name type="scientific">Candidatus Magnetominusculus xianensis</name>
    <dbReference type="NCBI Taxonomy" id="1748249"/>
    <lineage>
        <taxon>Bacteria</taxon>
        <taxon>Pseudomonadati</taxon>
        <taxon>Nitrospirota</taxon>
        <taxon>Nitrospiria</taxon>
        <taxon>Nitrospirales</taxon>
        <taxon>Nitrospiraceae</taxon>
        <taxon>Candidatus Magnetominusculus</taxon>
    </lineage>
</organism>
<keyword evidence="1" id="KW-0812">Transmembrane</keyword>
<sequence length="250" mass="27587">MRVWLSVLIVVLLAVSTVLSSSTGVTGYTMTIFVLMVIFGVMIAAFLFIAKKINAKAYKEPLERLAKGLGAAPRQGFFVTESIITGKYNDYGFYCRYVAPTGGKPHGKEKTPPQFIIRLMAQTAVRLCMEIQECNDSACKAVNISNKLRTGDDEFDTRFKLMGQDSEVNRTVLSNSQFRGLIKRLFSYGRANAGNPEPVPLLEIGDLSFGSKYIETTIYGLELKDITPKIVQDTLDCVIEMLAAQGVKSV</sequence>
<evidence type="ECO:0000313" key="2">
    <source>
        <dbReference type="EMBL" id="KWT94634.1"/>
    </source>
</evidence>
<dbReference type="Proteomes" id="UP000060487">
    <property type="component" value="Unassembled WGS sequence"/>
</dbReference>
<accession>A0ABR5SJG9</accession>
<evidence type="ECO:0000313" key="3">
    <source>
        <dbReference type="Proteomes" id="UP000060487"/>
    </source>
</evidence>
<proteinExistence type="predicted"/>
<comment type="caution">
    <text evidence="2">The sequence shown here is derived from an EMBL/GenBank/DDBJ whole genome shotgun (WGS) entry which is preliminary data.</text>
</comment>
<dbReference type="EMBL" id="LNQR01000004">
    <property type="protein sequence ID" value="KWT94634.1"/>
    <property type="molecule type" value="Genomic_DNA"/>
</dbReference>
<reference evidence="2 3" key="1">
    <citation type="submission" date="2015-11" db="EMBL/GenBank/DDBJ databases">
        <authorList>
            <person name="Lin W."/>
        </authorList>
    </citation>
    <scope>NUCLEOTIDE SEQUENCE [LARGE SCALE GENOMIC DNA]</scope>
    <source>
        <strain evidence="2 3">HCH-1</strain>
    </source>
</reference>
<keyword evidence="1" id="KW-1133">Transmembrane helix</keyword>
<name>A0ABR5SJG9_9BACT</name>
<keyword evidence="3" id="KW-1185">Reference proteome</keyword>
<protein>
    <submittedName>
        <fullName evidence="2">Uncharacterized protein</fullName>
    </submittedName>
</protein>
<gene>
    <name evidence="2" type="ORF">ASN18_0173</name>
</gene>
<feature type="transmembrane region" description="Helical" evidence="1">
    <location>
        <begin position="30"/>
        <end position="50"/>
    </location>
</feature>
<evidence type="ECO:0000256" key="1">
    <source>
        <dbReference type="SAM" id="Phobius"/>
    </source>
</evidence>